<dbReference type="Proteomes" id="UP000247569">
    <property type="component" value="Unassembled WGS sequence"/>
</dbReference>
<dbReference type="AlphaFoldDB" id="A0A318JXP5"/>
<dbReference type="EMBL" id="QJKF01000011">
    <property type="protein sequence ID" value="PXX59803.1"/>
    <property type="molecule type" value="Genomic_DNA"/>
</dbReference>
<name>A0A318JXP5_9NOCA</name>
<reference evidence="1 2" key="1">
    <citation type="submission" date="2018-05" db="EMBL/GenBank/DDBJ databases">
        <title>Genomic Encyclopedia of Type Strains, Phase IV (KMG-IV): sequencing the most valuable type-strain genomes for metagenomic binning, comparative biology and taxonomic classification.</title>
        <authorList>
            <person name="Goeker M."/>
        </authorList>
    </citation>
    <scope>NUCLEOTIDE SEQUENCE [LARGE SCALE GENOMIC DNA]</scope>
    <source>
        <strain evidence="1 2">DSM 44704</strain>
    </source>
</reference>
<keyword evidence="2" id="KW-1185">Reference proteome</keyword>
<comment type="caution">
    <text evidence="1">The sequence shown here is derived from an EMBL/GenBank/DDBJ whole genome shotgun (WGS) entry which is preliminary data.</text>
</comment>
<evidence type="ECO:0000313" key="1">
    <source>
        <dbReference type="EMBL" id="PXX59803.1"/>
    </source>
</evidence>
<evidence type="ECO:0000313" key="2">
    <source>
        <dbReference type="Proteomes" id="UP000247569"/>
    </source>
</evidence>
<organism evidence="1 2">
    <name type="scientific">Nocardia tenerifensis</name>
    <dbReference type="NCBI Taxonomy" id="228006"/>
    <lineage>
        <taxon>Bacteria</taxon>
        <taxon>Bacillati</taxon>
        <taxon>Actinomycetota</taxon>
        <taxon>Actinomycetes</taxon>
        <taxon>Mycobacteriales</taxon>
        <taxon>Nocardiaceae</taxon>
        <taxon>Nocardia</taxon>
    </lineage>
</organism>
<proteinExistence type="predicted"/>
<protein>
    <submittedName>
        <fullName evidence="1">Uncharacterized protein</fullName>
    </submittedName>
</protein>
<accession>A0A318JXP5</accession>
<sequence>MEDAAVLAEILVEAGDPNDLAHLLEQRYEPRRLAHTKLVEYGDNLARSYHDRDAYPRAHDADLHGGDR</sequence>
<gene>
    <name evidence="1" type="ORF">DFR70_111187</name>
</gene>